<accession>A0A6J5S728</accession>
<reference evidence="1" key="1">
    <citation type="submission" date="2020-05" db="EMBL/GenBank/DDBJ databases">
        <authorList>
            <person name="Chiriac C."/>
            <person name="Salcher M."/>
            <person name="Ghai R."/>
            <person name="Kavagutti S V."/>
        </authorList>
    </citation>
    <scope>NUCLEOTIDE SEQUENCE</scope>
</reference>
<proteinExistence type="predicted"/>
<name>A0A6J5S728_9CAUD</name>
<evidence type="ECO:0000313" key="1">
    <source>
        <dbReference type="EMBL" id="CAB4204310.1"/>
    </source>
</evidence>
<dbReference type="EMBL" id="LR797341">
    <property type="protein sequence ID" value="CAB4204310.1"/>
    <property type="molecule type" value="Genomic_DNA"/>
</dbReference>
<sequence length="122" mass="14138">MINLTKGLTETIYFTGTEKATIDNPFFLFVFIHRVTLDVVKLMATNQSITGRYDKFAFTVNNFFDLKEEGFWSYTIYQKVLVTDFTVAGLIVEDGFMYLNPSTAFEPTKYEEQNNNFVTYGE</sequence>
<protein>
    <submittedName>
        <fullName evidence="1">Uncharacterized protein</fullName>
    </submittedName>
</protein>
<gene>
    <name evidence="1" type="ORF">UFOVP1384_48</name>
</gene>
<organism evidence="1">
    <name type="scientific">uncultured Caudovirales phage</name>
    <dbReference type="NCBI Taxonomy" id="2100421"/>
    <lineage>
        <taxon>Viruses</taxon>
        <taxon>Duplodnaviria</taxon>
        <taxon>Heunggongvirae</taxon>
        <taxon>Uroviricota</taxon>
        <taxon>Caudoviricetes</taxon>
        <taxon>Peduoviridae</taxon>
        <taxon>Maltschvirus</taxon>
        <taxon>Maltschvirus maltsch</taxon>
    </lineage>
</organism>